<dbReference type="Proteomes" id="UP000233720">
    <property type="component" value="Unassembled WGS sequence"/>
</dbReference>
<dbReference type="Gene3D" id="3.40.630.30">
    <property type="match status" value="1"/>
</dbReference>
<evidence type="ECO:0000313" key="4">
    <source>
        <dbReference type="Proteomes" id="UP000233748"/>
    </source>
</evidence>
<dbReference type="EMBL" id="PHKV01000012">
    <property type="protein sequence ID" value="PKV10956.1"/>
    <property type="molecule type" value="Genomic_DNA"/>
</dbReference>
<keyword evidence="4" id="KW-1185">Reference proteome</keyword>
<evidence type="ECO:0000313" key="1">
    <source>
        <dbReference type="EMBL" id="PKV10956.1"/>
    </source>
</evidence>
<dbReference type="RefSeq" id="WP_101364903.1">
    <property type="nucleotide sequence ID" value="NZ_PHKV01000012.1"/>
</dbReference>
<dbReference type="Proteomes" id="UP000233748">
    <property type="component" value="Unassembled WGS sequence"/>
</dbReference>
<organism evidence="1 3">
    <name type="scientific">Xanthomonas prunicola</name>
    <dbReference type="NCBI Taxonomy" id="2053930"/>
    <lineage>
        <taxon>Bacteria</taxon>
        <taxon>Pseudomonadati</taxon>
        <taxon>Pseudomonadota</taxon>
        <taxon>Gammaproteobacteria</taxon>
        <taxon>Lysobacterales</taxon>
        <taxon>Lysobacteraceae</taxon>
        <taxon>Xanthomonas</taxon>
    </lineage>
</organism>
<dbReference type="OrthoDB" id="3034222at2"/>
<dbReference type="Pfam" id="PF04339">
    <property type="entry name" value="FemAB_like"/>
    <property type="match status" value="1"/>
</dbReference>
<dbReference type="SUPFAM" id="SSF55729">
    <property type="entry name" value="Acyl-CoA N-acyltransferases (Nat)"/>
    <property type="match status" value="1"/>
</dbReference>
<protein>
    <submittedName>
        <fullName evidence="1">GNAT family N-acetyltransferase</fullName>
    </submittedName>
</protein>
<proteinExistence type="predicted"/>
<dbReference type="EMBL" id="PHKW01000006">
    <property type="protein sequence ID" value="PKV15877.1"/>
    <property type="molecule type" value="Genomic_DNA"/>
</dbReference>
<keyword evidence="1" id="KW-0808">Transferase</keyword>
<comment type="caution">
    <text evidence="1">The sequence shown here is derived from an EMBL/GenBank/DDBJ whole genome shotgun (WGS) entry which is preliminary data.</text>
</comment>
<dbReference type="InterPro" id="IPR007434">
    <property type="entry name" value="FemAB-like"/>
</dbReference>
<evidence type="ECO:0000313" key="2">
    <source>
        <dbReference type="EMBL" id="PKV15877.1"/>
    </source>
</evidence>
<evidence type="ECO:0000313" key="3">
    <source>
        <dbReference type="Proteomes" id="UP000233720"/>
    </source>
</evidence>
<gene>
    <name evidence="1" type="ORF">XpruCFBP8353_20660</name>
    <name evidence="2" type="ORF">XpruCFBP8354_17870</name>
</gene>
<dbReference type="GO" id="GO:0016740">
    <property type="term" value="F:transferase activity"/>
    <property type="evidence" value="ECO:0007669"/>
    <property type="project" value="UniProtKB-KW"/>
</dbReference>
<dbReference type="AlphaFoldDB" id="A0A2N3RER6"/>
<accession>A0A2N3RER6</accession>
<name>A0A2N3RER6_9XANT</name>
<dbReference type="InterPro" id="IPR016181">
    <property type="entry name" value="Acyl_CoA_acyltransferase"/>
</dbReference>
<reference evidence="3 4" key="1">
    <citation type="submission" date="2017-11" db="EMBL/GenBank/DDBJ databases">
        <title>Xanthomonas prunicola sp. nov., a novel pathogen that affects nectarine (Prunus persica var. nectarine) trees.</title>
        <authorList>
            <person name="Lopez M."/>
            <person name="Lopez-Soriano P."/>
            <person name="Garita-Cambronero J."/>
            <person name="Beltran C."/>
            <person name="Taghouti G."/>
            <person name="Portier P."/>
            <person name="Cubero J."/>
            <person name="Fischer-Le Saux M."/>
            <person name="Marco-Noales E."/>
        </authorList>
    </citation>
    <scope>NUCLEOTIDE SEQUENCE [LARGE SCALE GENOMIC DNA]</scope>
    <source>
        <strain evidence="1 3">CFBP8353</strain>
        <strain evidence="2 4">CFBP8354</strain>
    </source>
</reference>
<sequence>MQYCTQLEPEALLRGFIAHPPHGFQAERLESGLPLFRTHLNLLTTADQALRDKVAALPGYRYWQRWLQWQACFIGSTVTEYTPLPMTVSIDALADEVLAQAHRAPLLIVKDLPYESPLLDLQSNQRAAAFAQALAERGFVLMQGMSLAWVPIDFDSEDDYLARLSSGRRRNIRRKLRSRQVLRVETLPTGADCFDDASVCAQFYALYRNVYAQSQMHFDLLEADFLSTLLRDAASGGCVFAYYHQDALIGWNLCYEHAGMLVDKFIGFAYPQARAHNLYAVSWMHNLAYARRAGLSHYVAGWDDPEVKRELGAHLSPMRHAVYPRNALLRMLVRRHVHRFENPVEDMPQIEALG</sequence>